<organism evidence="2 3">
    <name type="scientific">Paenibacillus residui</name>
    <dbReference type="NCBI Taxonomy" id="629724"/>
    <lineage>
        <taxon>Bacteria</taxon>
        <taxon>Bacillati</taxon>
        <taxon>Bacillota</taxon>
        <taxon>Bacilli</taxon>
        <taxon>Bacillales</taxon>
        <taxon>Paenibacillaceae</taxon>
        <taxon>Paenibacillus</taxon>
    </lineage>
</organism>
<name>A0ABW3D2X3_9BACL</name>
<dbReference type="Proteomes" id="UP001597120">
    <property type="component" value="Unassembled WGS sequence"/>
</dbReference>
<evidence type="ECO:0000256" key="1">
    <source>
        <dbReference type="SAM" id="MobiDB-lite"/>
    </source>
</evidence>
<accession>A0ABW3D2X3</accession>
<protein>
    <submittedName>
        <fullName evidence="2">Uncharacterized protein</fullName>
    </submittedName>
</protein>
<reference evidence="3" key="1">
    <citation type="journal article" date="2019" name="Int. J. Syst. Evol. Microbiol.">
        <title>The Global Catalogue of Microorganisms (GCM) 10K type strain sequencing project: providing services to taxonomists for standard genome sequencing and annotation.</title>
        <authorList>
            <consortium name="The Broad Institute Genomics Platform"/>
            <consortium name="The Broad Institute Genome Sequencing Center for Infectious Disease"/>
            <person name="Wu L."/>
            <person name="Ma J."/>
        </authorList>
    </citation>
    <scope>NUCLEOTIDE SEQUENCE [LARGE SCALE GENOMIC DNA]</scope>
    <source>
        <strain evidence="3">CCUG 57263</strain>
    </source>
</reference>
<gene>
    <name evidence="2" type="ORF">ACFQ03_01135</name>
</gene>
<proteinExistence type="predicted"/>
<feature type="compositionally biased region" description="Polar residues" evidence="1">
    <location>
        <begin position="52"/>
        <end position="63"/>
    </location>
</feature>
<comment type="caution">
    <text evidence="2">The sequence shown here is derived from an EMBL/GenBank/DDBJ whole genome shotgun (WGS) entry which is preliminary data.</text>
</comment>
<dbReference type="EMBL" id="JBHTIU010000003">
    <property type="protein sequence ID" value="MFD0867751.1"/>
    <property type="molecule type" value="Genomic_DNA"/>
</dbReference>
<dbReference type="RefSeq" id="WP_150959800.1">
    <property type="nucleotide sequence ID" value="NZ_JBHTIU010000003.1"/>
</dbReference>
<keyword evidence="3" id="KW-1185">Reference proteome</keyword>
<evidence type="ECO:0000313" key="2">
    <source>
        <dbReference type="EMBL" id="MFD0867751.1"/>
    </source>
</evidence>
<sequence length="121" mass="12944">MRMATFLMGGIAGAAAAIYVSRNRDKVWSGLVQAAGSAQKMMSNSKVFGFASATSQTGASSEPKQPEAKTAGSIADNTQTSKYQLKDVEEIVSKDPELTATVQEILEHNQNQKSEFSPIRS</sequence>
<evidence type="ECO:0000313" key="3">
    <source>
        <dbReference type="Proteomes" id="UP001597120"/>
    </source>
</evidence>
<feature type="region of interest" description="Disordered" evidence="1">
    <location>
        <begin position="52"/>
        <end position="81"/>
    </location>
</feature>